<proteinExistence type="predicted"/>
<keyword evidence="2" id="KW-1133">Transmembrane helix</keyword>
<feature type="region of interest" description="Disordered" evidence="1">
    <location>
        <begin position="417"/>
        <end position="440"/>
    </location>
</feature>
<dbReference type="AlphaFoldDB" id="A0A8J3VEU1"/>
<name>A0A8J3VEU1_9ACTN</name>
<keyword evidence="2" id="KW-0812">Transmembrane</keyword>
<feature type="transmembrane region" description="Helical" evidence="2">
    <location>
        <begin position="25"/>
        <end position="46"/>
    </location>
</feature>
<comment type="caution">
    <text evidence="3">The sequence shown here is derived from an EMBL/GenBank/DDBJ whole genome shotgun (WGS) entry which is preliminary data.</text>
</comment>
<feature type="transmembrane region" description="Helical" evidence="2">
    <location>
        <begin position="66"/>
        <end position="95"/>
    </location>
</feature>
<dbReference type="Proteomes" id="UP000612899">
    <property type="component" value="Unassembled WGS sequence"/>
</dbReference>
<dbReference type="InterPro" id="IPR018723">
    <property type="entry name" value="DUF2254_membrane"/>
</dbReference>
<keyword evidence="2" id="KW-0472">Membrane</keyword>
<reference evidence="3" key="1">
    <citation type="submission" date="2021-01" db="EMBL/GenBank/DDBJ databases">
        <title>Whole genome shotgun sequence of Rhizocola hellebori NBRC 109834.</title>
        <authorList>
            <person name="Komaki H."/>
            <person name="Tamura T."/>
        </authorList>
    </citation>
    <scope>NUCLEOTIDE SEQUENCE</scope>
    <source>
        <strain evidence="3">NBRC 109834</strain>
    </source>
</reference>
<evidence type="ECO:0000256" key="2">
    <source>
        <dbReference type="SAM" id="Phobius"/>
    </source>
</evidence>
<feature type="compositionally biased region" description="Basic and acidic residues" evidence="1">
    <location>
        <begin position="417"/>
        <end position="430"/>
    </location>
</feature>
<accession>A0A8J3VEU1</accession>
<feature type="transmembrane region" description="Helical" evidence="2">
    <location>
        <begin position="116"/>
        <end position="136"/>
    </location>
</feature>
<protein>
    <recommendedName>
        <fullName evidence="5">DUF2254 domain-containing protein</fullName>
    </recommendedName>
</protein>
<organism evidence="3 4">
    <name type="scientific">Rhizocola hellebori</name>
    <dbReference type="NCBI Taxonomy" id="1392758"/>
    <lineage>
        <taxon>Bacteria</taxon>
        <taxon>Bacillati</taxon>
        <taxon>Actinomycetota</taxon>
        <taxon>Actinomycetes</taxon>
        <taxon>Micromonosporales</taxon>
        <taxon>Micromonosporaceae</taxon>
        <taxon>Rhizocola</taxon>
    </lineage>
</organism>
<evidence type="ECO:0000313" key="3">
    <source>
        <dbReference type="EMBL" id="GIH03611.1"/>
    </source>
</evidence>
<gene>
    <name evidence="3" type="ORF">Rhe02_16780</name>
</gene>
<dbReference type="EMBL" id="BONY01000008">
    <property type="protein sequence ID" value="GIH03611.1"/>
    <property type="molecule type" value="Genomic_DNA"/>
</dbReference>
<feature type="transmembrane region" description="Helical" evidence="2">
    <location>
        <begin position="142"/>
        <end position="163"/>
    </location>
</feature>
<evidence type="ECO:0008006" key="5">
    <source>
        <dbReference type="Google" id="ProtNLM"/>
    </source>
</evidence>
<keyword evidence="4" id="KW-1185">Reference proteome</keyword>
<evidence type="ECO:0000313" key="4">
    <source>
        <dbReference type="Proteomes" id="UP000612899"/>
    </source>
</evidence>
<sequence>MVTTSSLGRPSVFSWARRFQLRQRLIGSLWVIPLLGAVLGAVLGSADAWHDPVARLPTAWQYSAGTASGVLTTIIAAMVGLFGFVVTIGVLVVQMATGTLSPRFMRLWYRDRLQKLTLASFVGTVTFAFAVLRGITNSSVPSLGVSVAGLAFIVNLILLLLYLDRFVHNLRPVSVGDMVGRRGLQEGRHAIRGAAAAGVTIARAPNPLAASDPVMVVGLGEGGALHAINLHGLVGMAVKYGCAIEMRCSVGDFVPSGFPVVNIHPAEQLPDARVVAGMIALGQERSIEDDPAFALRIMVDIAIRALSPAVNDPTTAVQLINQIEALIRGLAPDLDQQQHLVATDPNGTVRLVVPVRTFEDYLRLAVTEIREYGGESIQVCRRLKAMLEGLNDIVDPACRPAVEAELARLDRTVTAHFPDSEERQFARQPDRQGIGGPDER</sequence>
<dbReference type="Pfam" id="PF10011">
    <property type="entry name" value="DUF2254"/>
    <property type="match status" value="1"/>
</dbReference>
<evidence type="ECO:0000256" key="1">
    <source>
        <dbReference type="SAM" id="MobiDB-lite"/>
    </source>
</evidence>